<proteinExistence type="predicted"/>
<name>A0A9P5Y164_9AGAR</name>
<reference evidence="3" key="1">
    <citation type="submission" date="2020-11" db="EMBL/GenBank/DDBJ databases">
        <authorList>
            <consortium name="DOE Joint Genome Institute"/>
            <person name="Ahrendt S."/>
            <person name="Riley R."/>
            <person name="Andreopoulos W."/>
            <person name="Labutti K."/>
            <person name="Pangilinan J."/>
            <person name="Ruiz-Duenas F.J."/>
            <person name="Barrasa J.M."/>
            <person name="Sanchez-Garcia M."/>
            <person name="Camarero S."/>
            <person name="Miyauchi S."/>
            <person name="Serrano A."/>
            <person name="Linde D."/>
            <person name="Babiker R."/>
            <person name="Drula E."/>
            <person name="Ayuso-Fernandez I."/>
            <person name="Pacheco R."/>
            <person name="Padilla G."/>
            <person name="Ferreira P."/>
            <person name="Barriuso J."/>
            <person name="Kellner H."/>
            <person name="Castanera R."/>
            <person name="Alfaro M."/>
            <person name="Ramirez L."/>
            <person name="Pisabarro A.G."/>
            <person name="Kuo A."/>
            <person name="Tritt A."/>
            <person name="Lipzen A."/>
            <person name="He G."/>
            <person name="Yan M."/>
            <person name="Ng V."/>
            <person name="Cullen D."/>
            <person name="Martin F."/>
            <person name="Rosso M.-N."/>
            <person name="Henrissat B."/>
            <person name="Hibbett D."/>
            <person name="Martinez A.T."/>
            <person name="Grigoriev I.V."/>
        </authorList>
    </citation>
    <scope>NUCLEOTIDE SEQUENCE</scope>
    <source>
        <strain evidence="3">CBS 247.69</strain>
    </source>
</reference>
<keyword evidence="2" id="KW-0472">Membrane</keyword>
<dbReference type="EMBL" id="MU150285">
    <property type="protein sequence ID" value="KAF9461388.1"/>
    <property type="molecule type" value="Genomic_DNA"/>
</dbReference>
<sequence length="990" mass="107163">MLAGYPDQAPAQPLPEPLAHVPLSMQSVIDVFMDLVGQVGASRFFGRWSEAWAVESISMCILGVALTIFGTWMVSRRFAKSRVQALVEKKSSLLSLYSSSTPDIVVIKGRTRNELLVDRDEPLLDEDIQAPVVTEGPHLKEPRPVPNTSLNTDWSPQVPFILSSTPVGLSLDLGLQEFSFGGLIDESHRFLDILADINGAYHDIGVLTESIGTSSPAVREEGQVEFLGEGPSLVSIGSSEFGSALVESLDYGVPIPLTTTVMDWTEEPPELLAITAHHPFGDEPAGMDWAGLTWMDTSSLHRPPGLSDALGGRQDQDTTHMCNLSNIAVATQDFGPSLPDDEGGAISSTELSAILKVVGLQHPSENPVLTVDQDAITLTKTMAIGDCCEVQVFPSSSLTQGQPEDEETAVHIPFVGELVDVAVVFSQTEDANVPFSGIIEGPKDVVTYPCIPSHATITTAELTCSLADTTEGPTVTGPGTSPSCFELLQPLCASEILDSAEGATASAQTMTSTTDQFDGQNLLFPTSLLYESEGLLIQSYDDIAVPNALELDDDYVPPPSLFVDEWKQLAKLEDHTNCQCSIDDNITLPFSMFWKRIEKSGCEGSLMNKVCNLAQDDNVAVFDVDRLPEQVTPAPSDSCNSTHATPEAGPGPSGQGQGNDQDVEEAFPSFDFLQQIPEDMEKLITSVLEEPAELIPFPSELEDEPFMPYSSTEKANISGLASSPLGNPKDSVNAAPDAMTHNVKKSSTRYGISQWEERLLVRKSVADLWQPRRDIRDALGTDLSLDDASMFVHGKEDLSEGDLSQDCFFAGHLVEDFNEKHDISAQKLTSVKNLPPSELKNNKTKTSYAFLWQALPTNAPVTSSSENDELYDASTEVLGRDSSYEEDISQAFLSDSSVRDPGNRSITTQSTTSDLDSVTDQSILLDSHMGAYLGEDESMDITDLLLYTGPVEISDAIGDMTFSLMPGEDKSGDWGFLDAMQGEWEAENQL</sequence>
<protein>
    <recommendedName>
        <fullName evidence="5">Transmembrane protein</fullName>
    </recommendedName>
</protein>
<dbReference type="AlphaFoldDB" id="A0A9P5Y164"/>
<keyword evidence="2" id="KW-0812">Transmembrane</keyword>
<accession>A0A9P5Y164</accession>
<evidence type="ECO:0008006" key="5">
    <source>
        <dbReference type="Google" id="ProtNLM"/>
    </source>
</evidence>
<feature type="transmembrane region" description="Helical" evidence="2">
    <location>
        <begin position="52"/>
        <end position="74"/>
    </location>
</feature>
<gene>
    <name evidence="3" type="ORF">BDZ94DRAFT_1263907</name>
</gene>
<evidence type="ECO:0000313" key="3">
    <source>
        <dbReference type="EMBL" id="KAF9461388.1"/>
    </source>
</evidence>
<feature type="compositionally biased region" description="Polar residues" evidence="1">
    <location>
        <begin position="633"/>
        <end position="644"/>
    </location>
</feature>
<dbReference type="Proteomes" id="UP000807353">
    <property type="component" value="Unassembled WGS sequence"/>
</dbReference>
<keyword evidence="4" id="KW-1185">Reference proteome</keyword>
<feature type="region of interest" description="Disordered" evidence="1">
    <location>
        <begin position="630"/>
        <end position="663"/>
    </location>
</feature>
<evidence type="ECO:0000313" key="4">
    <source>
        <dbReference type="Proteomes" id="UP000807353"/>
    </source>
</evidence>
<comment type="caution">
    <text evidence="3">The sequence shown here is derived from an EMBL/GenBank/DDBJ whole genome shotgun (WGS) entry which is preliminary data.</text>
</comment>
<keyword evidence="2" id="KW-1133">Transmembrane helix</keyword>
<evidence type="ECO:0000256" key="2">
    <source>
        <dbReference type="SAM" id="Phobius"/>
    </source>
</evidence>
<organism evidence="3 4">
    <name type="scientific">Collybia nuda</name>
    <dbReference type="NCBI Taxonomy" id="64659"/>
    <lineage>
        <taxon>Eukaryota</taxon>
        <taxon>Fungi</taxon>
        <taxon>Dikarya</taxon>
        <taxon>Basidiomycota</taxon>
        <taxon>Agaricomycotina</taxon>
        <taxon>Agaricomycetes</taxon>
        <taxon>Agaricomycetidae</taxon>
        <taxon>Agaricales</taxon>
        <taxon>Tricholomatineae</taxon>
        <taxon>Clitocybaceae</taxon>
        <taxon>Collybia</taxon>
    </lineage>
</organism>
<evidence type="ECO:0000256" key="1">
    <source>
        <dbReference type="SAM" id="MobiDB-lite"/>
    </source>
</evidence>